<keyword evidence="1" id="KW-0812">Transmembrane</keyword>
<name>A0AAP5F033_9BURK</name>
<evidence type="ECO:0000313" key="3">
    <source>
        <dbReference type="EMBL" id="MDQ6413555.1"/>
    </source>
</evidence>
<keyword evidence="1" id="KW-0472">Membrane</keyword>
<accession>A0AAP5F033</accession>
<keyword evidence="1" id="KW-1133">Transmembrane helix</keyword>
<sequence length="142" mass="15161">MDWKKAFDGSGKAFIGGIVGAVATVLVTYATGLGGRMVNLYYASEAKGLFEHLDTTVYPGNRDDATHMSAKCLGTNEILVAGYCELEPHAPAAVLQNAGVYKDKKTYQCVYNNATIANANAICLHLTDGPAQTADRDRKADK</sequence>
<comment type="caution">
    <text evidence="3">The sequence shown here is derived from an EMBL/GenBank/DDBJ whole genome shotgun (WGS) entry which is preliminary data.</text>
</comment>
<proteinExistence type="predicted"/>
<dbReference type="EMBL" id="JAPKHW010000062">
    <property type="protein sequence ID" value="MCX4151745.1"/>
    <property type="molecule type" value="Genomic_DNA"/>
</dbReference>
<gene>
    <name evidence="3" type="ORF">NIE36_41250</name>
    <name evidence="2" type="ORF">OSB80_41360</name>
</gene>
<feature type="transmembrane region" description="Helical" evidence="1">
    <location>
        <begin position="13"/>
        <end position="32"/>
    </location>
</feature>
<dbReference type="AlphaFoldDB" id="A0AAP5F033"/>
<evidence type="ECO:0000313" key="2">
    <source>
        <dbReference type="EMBL" id="MCX4151745.1"/>
    </source>
</evidence>
<reference evidence="3" key="1">
    <citation type="submission" date="2022-06" db="EMBL/GenBank/DDBJ databases">
        <title>PHB producers.</title>
        <authorList>
            <person name="Besaury L."/>
        </authorList>
    </citation>
    <scope>NUCLEOTIDE SEQUENCE</scope>
    <source>
        <strain evidence="3 4">SEWS6</strain>
    </source>
</reference>
<evidence type="ECO:0000313" key="5">
    <source>
        <dbReference type="Proteomes" id="UP001242288"/>
    </source>
</evidence>
<dbReference type="RefSeq" id="WP_266261874.1">
    <property type="nucleotide sequence ID" value="NZ_JAMXWF010000062.1"/>
</dbReference>
<keyword evidence="4" id="KW-1185">Reference proteome</keyword>
<organism evidence="3 5">
    <name type="scientific">Paraburkholderia madseniana</name>
    <dbReference type="NCBI Taxonomy" id="2599607"/>
    <lineage>
        <taxon>Bacteria</taxon>
        <taxon>Pseudomonadati</taxon>
        <taxon>Pseudomonadota</taxon>
        <taxon>Betaproteobacteria</taxon>
        <taxon>Burkholderiales</taxon>
        <taxon>Burkholderiaceae</taxon>
        <taxon>Paraburkholderia</taxon>
    </lineage>
</organism>
<dbReference type="Proteomes" id="UP001242288">
    <property type="component" value="Unassembled WGS sequence"/>
</dbReference>
<evidence type="ECO:0000256" key="1">
    <source>
        <dbReference type="SAM" id="Phobius"/>
    </source>
</evidence>
<dbReference type="Proteomes" id="UP001209412">
    <property type="component" value="Unassembled WGS sequence"/>
</dbReference>
<protein>
    <submittedName>
        <fullName evidence="3">Uncharacterized protein</fullName>
    </submittedName>
</protein>
<dbReference type="EMBL" id="JAMXWF010000062">
    <property type="protein sequence ID" value="MDQ6413555.1"/>
    <property type="molecule type" value="Genomic_DNA"/>
</dbReference>
<evidence type="ECO:0000313" key="4">
    <source>
        <dbReference type="Proteomes" id="UP001209412"/>
    </source>
</evidence>